<dbReference type="RefSeq" id="WP_020877263.1">
    <property type="nucleotide sequence ID" value="NZ_ATHJ01000087.1"/>
</dbReference>
<keyword evidence="7 9" id="KW-0460">Magnesium</keyword>
<evidence type="ECO:0000256" key="1">
    <source>
        <dbReference type="ARBA" id="ARBA00001946"/>
    </source>
</evidence>
<dbReference type="GO" id="GO:0043571">
    <property type="term" value="P:maintenance of CRISPR repeat elements"/>
    <property type="evidence" value="ECO:0007669"/>
    <property type="project" value="UniProtKB-UniRule"/>
</dbReference>
<dbReference type="Pfam" id="PF09827">
    <property type="entry name" value="CRISPR_Cas2"/>
    <property type="match status" value="1"/>
</dbReference>
<dbReference type="Proteomes" id="UP000014977">
    <property type="component" value="Unassembled WGS sequence"/>
</dbReference>
<evidence type="ECO:0000256" key="3">
    <source>
        <dbReference type="ARBA" id="ARBA00022722"/>
    </source>
</evidence>
<name>S7V5P3_DESML</name>
<dbReference type="InterPro" id="IPR021127">
    <property type="entry name" value="CRISPR_associated_Cas2"/>
</dbReference>
<gene>
    <name evidence="9" type="primary">cas2</name>
    <name evidence="10" type="ORF">dsmv_2506</name>
</gene>
<dbReference type="CDD" id="cd09725">
    <property type="entry name" value="Cas2_I_II_III"/>
    <property type="match status" value="1"/>
</dbReference>
<dbReference type="PANTHER" id="PTHR34405">
    <property type="entry name" value="CRISPR-ASSOCIATED ENDORIBONUCLEASE CAS2"/>
    <property type="match status" value="1"/>
</dbReference>
<keyword evidence="3 9" id="KW-0540">Nuclease</keyword>
<evidence type="ECO:0000256" key="7">
    <source>
        <dbReference type="ARBA" id="ARBA00022842"/>
    </source>
</evidence>
<keyword evidence="8 9" id="KW-0051">Antiviral defense</keyword>
<dbReference type="Gene3D" id="3.30.70.240">
    <property type="match status" value="1"/>
</dbReference>
<dbReference type="AlphaFoldDB" id="S7V5P3"/>
<dbReference type="GO" id="GO:0004521">
    <property type="term" value="F:RNA endonuclease activity"/>
    <property type="evidence" value="ECO:0007669"/>
    <property type="project" value="InterPro"/>
</dbReference>
<keyword evidence="4 9" id="KW-0479">Metal-binding</keyword>
<accession>S7V5P3</accession>
<sequence>MGKDRHWHLVCYDIRDPKRWRLVFKTLKGRGEHLQYSIFRVRANKTQIEELRWKLGKIMTEEDDLMLVRLCSGCAQRVIDSRDKEKWKKSPPAFEVF</sequence>
<evidence type="ECO:0000256" key="2">
    <source>
        <dbReference type="ARBA" id="ARBA00009959"/>
    </source>
</evidence>
<dbReference type="SUPFAM" id="SSF143430">
    <property type="entry name" value="TTP0101/SSO1404-like"/>
    <property type="match status" value="1"/>
</dbReference>
<dbReference type="EMBL" id="ATHJ01000087">
    <property type="protein sequence ID" value="EPR39933.1"/>
    <property type="molecule type" value="Genomic_DNA"/>
</dbReference>
<evidence type="ECO:0000256" key="5">
    <source>
        <dbReference type="ARBA" id="ARBA00022759"/>
    </source>
</evidence>
<protein>
    <recommendedName>
        <fullName evidence="9">CRISPR-associated endoribonuclease Cas2</fullName>
        <ecNumber evidence="9">3.1.-.-</ecNumber>
    </recommendedName>
</protein>
<dbReference type="GO" id="GO:0046872">
    <property type="term" value="F:metal ion binding"/>
    <property type="evidence" value="ECO:0007669"/>
    <property type="project" value="UniProtKB-UniRule"/>
</dbReference>
<dbReference type="eggNOG" id="COG1343">
    <property type="taxonomic scope" value="Bacteria"/>
</dbReference>
<organism evidence="10 11">
    <name type="scientific">Desulfococcus multivorans DSM 2059</name>
    <dbReference type="NCBI Taxonomy" id="1121405"/>
    <lineage>
        <taxon>Bacteria</taxon>
        <taxon>Pseudomonadati</taxon>
        <taxon>Thermodesulfobacteriota</taxon>
        <taxon>Desulfobacteria</taxon>
        <taxon>Desulfobacterales</taxon>
        <taxon>Desulfococcaceae</taxon>
        <taxon>Desulfococcus</taxon>
    </lineage>
</organism>
<comment type="subunit">
    <text evidence="9">Homodimer, forms a heterotetramer with a Cas1 homodimer.</text>
</comment>
<evidence type="ECO:0000256" key="9">
    <source>
        <dbReference type="HAMAP-Rule" id="MF_01471"/>
    </source>
</evidence>
<dbReference type="NCBIfam" id="TIGR01573">
    <property type="entry name" value="cas2"/>
    <property type="match status" value="1"/>
</dbReference>
<evidence type="ECO:0000313" key="11">
    <source>
        <dbReference type="Proteomes" id="UP000014977"/>
    </source>
</evidence>
<evidence type="ECO:0000256" key="8">
    <source>
        <dbReference type="ARBA" id="ARBA00023118"/>
    </source>
</evidence>
<dbReference type="STRING" id="897.B2D07_01965"/>
<evidence type="ECO:0000256" key="6">
    <source>
        <dbReference type="ARBA" id="ARBA00022801"/>
    </source>
</evidence>
<dbReference type="HAMAP" id="MF_01471">
    <property type="entry name" value="Cas2"/>
    <property type="match status" value="1"/>
</dbReference>
<comment type="caution">
    <text evidence="10">The sequence shown here is derived from an EMBL/GenBank/DDBJ whole genome shotgun (WGS) entry which is preliminary data.</text>
</comment>
<dbReference type="OrthoDB" id="9798176at2"/>
<evidence type="ECO:0000313" key="10">
    <source>
        <dbReference type="EMBL" id="EPR39933.1"/>
    </source>
</evidence>
<keyword evidence="11" id="KW-1185">Reference proteome</keyword>
<reference evidence="10 11" key="1">
    <citation type="journal article" date="2013" name="Genome Announc.">
        <title>Draft genome sequences for three mercury-methylating, sulfate-reducing bacteria.</title>
        <authorList>
            <person name="Brown S.D."/>
            <person name="Hurt R.A.Jr."/>
            <person name="Gilmour C.C."/>
            <person name="Elias D.A."/>
        </authorList>
    </citation>
    <scope>NUCLEOTIDE SEQUENCE [LARGE SCALE GENOMIC DNA]</scope>
    <source>
        <strain evidence="10 11">DSM 2059</strain>
    </source>
</reference>
<dbReference type="GO" id="GO:0051607">
    <property type="term" value="P:defense response to virus"/>
    <property type="evidence" value="ECO:0007669"/>
    <property type="project" value="UniProtKB-UniRule"/>
</dbReference>
<dbReference type="InterPro" id="IPR019199">
    <property type="entry name" value="Virulence_VapD/CRISPR_Cas2"/>
</dbReference>
<keyword evidence="5 9" id="KW-0255">Endonuclease</keyword>
<dbReference type="GO" id="GO:0016787">
    <property type="term" value="F:hydrolase activity"/>
    <property type="evidence" value="ECO:0007669"/>
    <property type="project" value="UniProtKB-KW"/>
</dbReference>
<dbReference type="EC" id="3.1.-.-" evidence="9"/>
<comment type="cofactor">
    <cofactor evidence="1 9">
        <name>Mg(2+)</name>
        <dbReference type="ChEBI" id="CHEBI:18420"/>
    </cofactor>
</comment>
<feature type="binding site" evidence="9">
    <location>
        <position position="13"/>
    </location>
    <ligand>
        <name>Mg(2+)</name>
        <dbReference type="ChEBI" id="CHEBI:18420"/>
        <note>catalytic</note>
    </ligand>
</feature>
<comment type="function">
    <text evidence="9">CRISPR (clustered regularly interspaced short palindromic repeat), is an adaptive immune system that provides protection against mobile genetic elements (viruses, transposable elements and conjugative plasmids). CRISPR clusters contain sequences complementary to antecedent mobile elements and target invading nucleic acids. CRISPR clusters are transcribed and processed into CRISPR RNA (crRNA). Functions as a ssRNA-specific endoribonuclease. Involved in the integration of spacer DNA into the CRISPR cassette.</text>
</comment>
<keyword evidence="6 9" id="KW-0378">Hydrolase</keyword>
<comment type="similarity">
    <text evidence="2 9">Belongs to the CRISPR-associated endoribonuclease Cas2 protein family.</text>
</comment>
<evidence type="ECO:0000256" key="4">
    <source>
        <dbReference type="ARBA" id="ARBA00022723"/>
    </source>
</evidence>
<dbReference type="PANTHER" id="PTHR34405:SF3">
    <property type="entry name" value="CRISPR-ASSOCIATED ENDORIBONUCLEASE CAS2 3"/>
    <property type="match status" value="1"/>
</dbReference>
<proteinExistence type="inferred from homology"/>